<keyword evidence="2 3" id="KW-0012">Acyltransferase</keyword>
<evidence type="ECO:0000256" key="1">
    <source>
        <dbReference type="ARBA" id="ARBA00022679"/>
    </source>
</evidence>
<dbReference type="SUPFAM" id="SSF69593">
    <property type="entry name" value="Glycerol-3-phosphate (1)-acyltransferase"/>
    <property type="match status" value="1"/>
</dbReference>
<keyword evidence="1" id="KW-0808">Transferase</keyword>
<name>A0ABV4XXE0_9CYAN</name>
<keyword evidence="4" id="KW-1185">Reference proteome</keyword>
<evidence type="ECO:0000256" key="2">
    <source>
        <dbReference type="ARBA" id="ARBA00023315"/>
    </source>
</evidence>
<protein>
    <submittedName>
        <fullName evidence="3">1-acyl-sn-glycerol-3-phosphate acyltransferase</fullName>
    </submittedName>
</protein>
<dbReference type="RefSeq" id="WP_413266038.1">
    <property type="nucleotide sequence ID" value="NZ_JBHFNR010000198.1"/>
</dbReference>
<accession>A0ABV4XXE0</accession>
<dbReference type="Proteomes" id="UP001576784">
    <property type="component" value="Unassembled WGS sequence"/>
</dbReference>
<dbReference type="PIRSF" id="PIRSF016753">
    <property type="entry name" value="P_lipid/glycerol_ac_tran_prd"/>
    <property type="match status" value="1"/>
</dbReference>
<dbReference type="InterPro" id="IPR007130">
    <property type="entry name" value="DAGAT"/>
</dbReference>
<evidence type="ECO:0000313" key="3">
    <source>
        <dbReference type="EMBL" id="MFB2896410.1"/>
    </source>
</evidence>
<dbReference type="EMBL" id="JBHFNR010000198">
    <property type="protein sequence ID" value="MFB2896410.1"/>
    <property type="molecule type" value="Genomic_DNA"/>
</dbReference>
<proteinExistence type="predicted"/>
<evidence type="ECO:0000313" key="4">
    <source>
        <dbReference type="Proteomes" id="UP001576784"/>
    </source>
</evidence>
<sequence length="277" mass="32251">MKKPQNYQWETKPGWSLERREEEFIKSLMPIWGWLYHEYFRVKTSGWEQIPPGKVLFVGSHNGGLAAPDMFMMIYDWFRRFGFSRPVYGLMHPHVWKYALPVAQLAEKAGAIMAHPKMAIAAFRQNASVLVYPGGAEDVFRPYNLRNKIYFAERKGFIKLALREEVPIVPVISHGAHENFIVLADIYKQMQQLHEWGMPWLFNIDPVVFPIYLGLPWGIGIGPLPHIPLPVPIQTRVGAPIIFERYGREAASDREYVNFCYEKVRFIMQQELDDLVK</sequence>
<gene>
    <name evidence="3" type="ORF">ACE1CI_26160</name>
</gene>
<dbReference type="Pfam" id="PF03982">
    <property type="entry name" value="DAGAT"/>
    <property type="match status" value="1"/>
</dbReference>
<reference evidence="3 4" key="1">
    <citation type="submission" date="2024-09" db="EMBL/GenBank/DDBJ databases">
        <title>Floridaenema gen nov. (Aerosakkonemataceae, Aerosakkonematales ord. nov., Cyanobacteria) from benthic tropical and subtropical fresh waters, with the description of four new species.</title>
        <authorList>
            <person name="Moretto J.A."/>
            <person name="Berthold D.E."/>
            <person name="Lefler F.W."/>
            <person name="Huang I.-S."/>
            <person name="Laughinghouse H. IV."/>
        </authorList>
    </citation>
    <scope>NUCLEOTIDE SEQUENCE [LARGE SCALE GENOMIC DNA]</scope>
    <source>
        <strain evidence="3 4">BLCC-F50</strain>
    </source>
</reference>
<comment type="caution">
    <text evidence="3">The sequence shown here is derived from an EMBL/GenBank/DDBJ whole genome shotgun (WGS) entry which is preliminary data.</text>
</comment>
<dbReference type="PANTHER" id="PTHR22753">
    <property type="entry name" value="TRANSMEMBRANE PROTEIN 68"/>
    <property type="match status" value="1"/>
</dbReference>
<dbReference type="GO" id="GO:0016746">
    <property type="term" value="F:acyltransferase activity"/>
    <property type="evidence" value="ECO:0007669"/>
    <property type="project" value="UniProtKB-KW"/>
</dbReference>
<organism evidence="3 4">
    <name type="scientific">Floridaenema flaviceps BLCC-F50</name>
    <dbReference type="NCBI Taxonomy" id="3153642"/>
    <lineage>
        <taxon>Bacteria</taxon>
        <taxon>Bacillati</taxon>
        <taxon>Cyanobacteriota</taxon>
        <taxon>Cyanophyceae</taxon>
        <taxon>Oscillatoriophycideae</taxon>
        <taxon>Aerosakkonematales</taxon>
        <taxon>Aerosakkonemataceae</taxon>
        <taxon>Floridanema</taxon>
        <taxon>Floridanema flaviceps</taxon>
    </lineage>
</organism>
<dbReference type="InterPro" id="IPR016676">
    <property type="entry name" value="P_lipid/glycerol_AcTrfase_prd"/>
</dbReference>
<dbReference type="PANTHER" id="PTHR22753:SF14">
    <property type="entry name" value="MONOACYLGLYCEROL_DIACYLGLYCEROL O-ACYLTRANSFERASE"/>
    <property type="match status" value="1"/>
</dbReference>